<name>K7FJM4_PELSI</name>
<dbReference type="PANTHER" id="PTHR23086">
    <property type="entry name" value="PHOSPHATIDYLINOSITOL-4-PHOSPHATE 5-KINASE"/>
    <property type="match status" value="1"/>
</dbReference>
<dbReference type="GO" id="GO:0005524">
    <property type="term" value="F:ATP binding"/>
    <property type="evidence" value="ECO:0007669"/>
    <property type="project" value="UniProtKB-UniRule"/>
</dbReference>
<reference evidence="3" key="3">
    <citation type="submission" date="2025-08" db="UniProtKB">
        <authorList>
            <consortium name="Ensembl"/>
        </authorList>
    </citation>
    <scope>IDENTIFICATION</scope>
</reference>
<evidence type="ECO:0000313" key="3">
    <source>
        <dbReference type="Ensembl" id="ENSPSIP00000008234.1"/>
    </source>
</evidence>
<dbReference type="GO" id="GO:0030336">
    <property type="term" value="P:negative regulation of cell migration"/>
    <property type="evidence" value="ECO:0007669"/>
    <property type="project" value="Ensembl"/>
</dbReference>
<protein>
    <submittedName>
        <fullName evidence="3">Phosphatidylinositol-4-phosphate 5-kinase like 1</fullName>
    </submittedName>
</protein>
<dbReference type="AlphaFoldDB" id="K7FJM4"/>
<dbReference type="SUPFAM" id="SSF56104">
    <property type="entry name" value="SAICAR synthase-like"/>
    <property type="match status" value="1"/>
</dbReference>
<dbReference type="PROSITE" id="PS51455">
    <property type="entry name" value="PIPK"/>
    <property type="match status" value="1"/>
</dbReference>
<gene>
    <name evidence="3" type="primary">PIP5KL1</name>
</gene>
<keyword evidence="1" id="KW-0418">Kinase</keyword>
<dbReference type="InterPro" id="IPR027484">
    <property type="entry name" value="PInositol-4-P-5-kinase_N"/>
</dbReference>
<evidence type="ECO:0000313" key="4">
    <source>
        <dbReference type="Proteomes" id="UP000007267"/>
    </source>
</evidence>
<dbReference type="CTD" id="138429"/>
<dbReference type="RefSeq" id="XP_025033859.1">
    <property type="nucleotide sequence ID" value="XM_025178074.1"/>
</dbReference>
<dbReference type="GeneID" id="102443541"/>
<dbReference type="InterPro" id="IPR002498">
    <property type="entry name" value="PInositol-4-P-4/5-kinase_core"/>
</dbReference>
<feature type="domain" description="PIPK" evidence="2">
    <location>
        <begin position="27"/>
        <end position="438"/>
    </location>
</feature>
<dbReference type="GeneTree" id="ENSGT00940000158633"/>
<dbReference type="SMART" id="SM00330">
    <property type="entry name" value="PIPKc"/>
    <property type="match status" value="1"/>
</dbReference>
<dbReference type="PANTHER" id="PTHR23086:SF46">
    <property type="entry name" value="PHOSPHATIDYLINOSITOL 4-PHOSPHATE 5-KINASE-LIKE PROTEIN 1"/>
    <property type="match status" value="1"/>
</dbReference>
<dbReference type="GO" id="GO:0016308">
    <property type="term" value="F:1-phosphatidylinositol-4-phosphate 5-kinase activity"/>
    <property type="evidence" value="ECO:0007669"/>
    <property type="project" value="Ensembl"/>
</dbReference>
<evidence type="ECO:0000259" key="2">
    <source>
        <dbReference type="PROSITE" id="PS51455"/>
    </source>
</evidence>
<dbReference type="EMBL" id="AGCU01173743">
    <property type="status" value="NOT_ANNOTATED_CDS"/>
    <property type="molecule type" value="Genomic_DNA"/>
</dbReference>
<keyword evidence="4" id="KW-1185">Reference proteome</keyword>
<keyword evidence="1" id="KW-0808">Transferase</keyword>
<keyword evidence="1" id="KW-0547">Nucleotide-binding</keyword>
<dbReference type="Pfam" id="PF01504">
    <property type="entry name" value="PIP5K"/>
    <property type="match status" value="1"/>
</dbReference>
<dbReference type="OMA" id="AYDIKGC"/>
<reference evidence="4" key="1">
    <citation type="submission" date="2011-10" db="EMBL/GenBank/DDBJ databases">
        <authorList>
            <consortium name="Soft-shell Turtle Genome Consortium"/>
        </authorList>
    </citation>
    <scope>NUCLEOTIDE SEQUENCE [LARGE SCALE GENOMIC DNA]</scope>
    <source>
        <strain evidence="4">Daiwa-1</strain>
    </source>
</reference>
<dbReference type="Proteomes" id="UP000007267">
    <property type="component" value="Unassembled WGS sequence"/>
</dbReference>
<dbReference type="GO" id="GO:0046854">
    <property type="term" value="P:phosphatidylinositol phosphate biosynthetic process"/>
    <property type="evidence" value="ECO:0007669"/>
    <property type="project" value="TreeGrafter"/>
</dbReference>
<dbReference type="KEGG" id="pss:102443541"/>
<evidence type="ECO:0000256" key="1">
    <source>
        <dbReference type="PROSITE-ProRule" id="PRU00781"/>
    </source>
</evidence>
<accession>K7FJM4</accession>
<dbReference type="GO" id="GO:0010917">
    <property type="term" value="P:negative regulation of mitochondrial membrane potential"/>
    <property type="evidence" value="ECO:0007669"/>
    <property type="project" value="Ensembl"/>
</dbReference>
<dbReference type="RefSeq" id="XP_014435680.1">
    <property type="nucleotide sequence ID" value="XM_014580194.3"/>
</dbReference>
<dbReference type="GO" id="GO:0005886">
    <property type="term" value="C:plasma membrane"/>
    <property type="evidence" value="ECO:0007669"/>
    <property type="project" value="TreeGrafter"/>
</dbReference>
<proteinExistence type="predicted"/>
<reference evidence="4" key="2">
    <citation type="journal article" date="2013" name="Nat. Genet.">
        <title>The draft genomes of soft-shell turtle and green sea turtle yield insights into the development and evolution of the turtle-specific body plan.</title>
        <authorList>
            <person name="Wang Z."/>
            <person name="Pascual-Anaya J."/>
            <person name="Zadissa A."/>
            <person name="Li W."/>
            <person name="Niimura Y."/>
            <person name="Huang Z."/>
            <person name="Li C."/>
            <person name="White S."/>
            <person name="Xiong Z."/>
            <person name="Fang D."/>
            <person name="Wang B."/>
            <person name="Ming Y."/>
            <person name="Chen Y."/>
            <person name="Zheng Y."/>
            <person name="Kuraku S."/>
            <person name="Pignatelli M."/>
            <person name="Herrero J."/>
            <person name="Beal K."/>
            <person name="Nozawa M."/>
            <person name="Li Q."/>
            <person name="Wang J."/>
            <person name="Zhang H."/>
            <person name="Yu L."/>
            <person name="Shigenobu S."/>
            <person name="Wang J."/>
            <person name="Liu J."/>
            <person name="Flicek P."/>
            <person name="Searle S."/>
            <person name="Wang J."/>
            <person name="Kuratani S."/>
            <person name="Yin Y."/>
            <person name="Aken B."/>
            <person name="Zhang G."/>
            <person name="Irie N."/>
        </authorList>
    </citation>
    <scope>NUCLEOTIDE SEQUENCE [LARGE SCALE GENOMIC DNA]</scope>
    <source>
        <strain evidence="4">Daiwa-1</strain>
    </source>
</reference>
<dbReference type="HOGENOM" id="CLU_043959_0_0_1"/>
<organism evidence="3 4">
    <name type="scientific">Pelodiscus sinensis</name>
    <name type="common">Chinese softshell turtle</name>
    <name type="synonym">Trionyx sinensis</name>
    <dbReference type="NCBI Taxonomy" id="13735"/>
    <lineage>
        <taxon>Eukaryota</taxon>
        <taxon>Metazoa</taxon>
        <taxon>Chordata</taxon>
        <taxon>Craniata</taxon>
        <taxon>Vertebrata</taxon>
        <taxon>Euteleostomi</taxon>
        <taxon>Archelosauria</taxon>
        <taxon>Testudinata</taxon>
        <taxon>Testudines</taxon>
        <taxon>Cryptodira</taxon>
        <taxon>Trionychia</taxon>
        <taxon>Trionychidae</taxon>
        <taxon>Pelodiscus</taxon>
    </lineage>
</organism>
<dbReference type="GO" id="GO:0042995">
    <property type="term" value="C:cell projection"/>
    <property type="evidence" value="ECO:0007669"/>
    <property type="project" value="Ensembl"/>
</dbReference>
<dbReference type="STRING" id="13735.ENSPSIP00000008234"/>
<dbReference type="InterPro" id="IPR027483">
    <property type="entry name" value="PInositol-4-P-4/5-kinase_C_sf"/>
</dbReference>
<keyword evidence="1" id="KW-0067">ATP-binding</keyword>
<dbReference type="EMBL" id="AGCU01173744">
    <property type="status" value="NOT_ANNOTATED_CDS"/>
    <property type="molecule type" value="Genomic_DNA"/>
</dbReference>
<reference evidence="3" key="4">
    <citation type="submission" date="2025-09" db="UniProtKB">
        <authorList>
            <consortium name="Ensembl"/>
        </authorList>
    </citation>
    <scope>IDENTIFICATION</scope>
</reference>
<dbReference type="RefSeq" id="XP_006136393.1">
    <property type="nucleotide sequence ID" value="XM_006136331.4"/>
</dbReference>
<dbReference type="OrthoDB" id="20783at2759"/>
<dbReference type="GO" id="GO:0005829">
    <property type="term" value="C:cytosol"/>
    <property type="evidence" value="ECO:0007669"/>
    <property type="project" value="Ensembl"/>
</dbReference>
<dbReference type="Gene3D" id="3.30.810.10">
    <property type="entry name" value="2-Layer Sandwich"/>
    <property type="match status" value="1"/>
</dbReference>
<dbReference type="CDD" id="cd17304">
    <property type="entry name" value="PIPKc_PIP5KL1"/>
    <property type="match status" value="1"/>
</dbReference>
<dbReference type="GO" id="GO:0043065">
    <property type="term" value="P:positive regulation of apoptotic process"/>
    <property type="evidence" value="ECO:0007669"/>
    <property type="project" value="Ensembl"/>
</dbReference>
<dbReference type="Gene3D" id="3.30.800.10">
    <property type="entry name" value="Phosphatidylinositol Phosphate Kinase II Beta"/>
    <property type="match status" value="1"/>
</dbReference>
<dbReference type="Ensembl" id="ENSPSIT00000008277.1">
    <property type="protein sequence ID" value="ENSPSIP00000008234.1"/>
    <property type="gene ID" value="ENSPSIG00000007562.1"/>
</dbReference>
<dbReference type="GO" id="GO:0051898">
    <property type="term" value="P:negative regulation of phosphatidylinositol 3-kinase/protein kinase B signal transduction"/>
    <property type="evidence" value="ECO:0007669"/>
    <property type="project" value="Ensembl"/>
</dbReference>
<dbReference type="eggNOG" id="KOG0229">
    <property type="taxonomic scope" value="Eukaryota"/>
</dbReference>
<dbReference type="InterPro" id="IPR023610">
    <property type="entry name" value="PInositol-4/5-P-5/4-kinase"/>
</dbReference>
<sequence length="439" mass="51364">MADASENTRRSRRSSSLKRRFLWKLRQKWKLLGLFEIDREHEFYGLTCMLKVGLRAAIQEAIDNPPTEALCEADCKAVLKQAHEGFEMRTYGGPAFAHFRHSLGMSEKEYQQSLSSRSFYLQFISNSKSKADFFLTNNKCFFLKTQSKREIRFLLSNLPKYIQHLEKYPHSLLVKFLGVHSIIVAQEKKKYFIIMQSVFYPEERILQRYDIKGCQVNRWTEPPSEGSHVIVVLKDLNFEGNSIHLGQQRSWLIRQMQLDTQFLEELNVLDYSLLVAFQPLHADEKSLNLSFTDMVFRTTRSLNNLGSCQPTSMSGILEEESDMLVSEMMGEADLYRLRERYSGMQDVGLRNSAMSDTELAQILAQNRRLLPRCKSPLHLLDGPQFRYFMGIIDLFTVYSFRKKLEHLWKCIWYRGQTFSTVSPSDYARRLCQWVESHTV</sequence>